<evidence type="ECO:0000313" key="2">
    <source>
        <dbReference type="Proteomes" id="UP000324222"/>
    </source>
</evidence>
<accession>A0A5B7DIK2</accession>
<sequence length="96" mass="11233">MKYDWADSTQAFVIEFICQYSILQTKFDTEELPNRDQLIKKKLLRGMPTETHDKLSSFLKQAIPLTRSLQYNPRAGHQLLSSVAMRPTEHKTCLYQ</sequence>
<name>A0A5B7DIK2_PORTR</name>
<protein>
    <submittedName>
        <fullName evidence="1">Uncharacterized protein</fullName>
    </submittedName>
</protein>
<dbReference type="AlphaFoldDB" id="A0A5B7DIK2"/>
<gene>
    <name evidence="1" type="ORF">E2C01_013921</name>
</gene>
<reference evidence="1 2" key="1">
    <citation type="submission" date="2019-05" db="EMBL/GenBank/DDBJ databases">
        <title>Another draft genome of Portunus trituberculatus and its Hox gene families provides insights of decapod evolution.</title>
        <authorList>
            <person name="Jeong J.-H."/>
            <person name="Song I."/>
            <person name="Kim S."/>
            <person name="Choi T."/>
            <person name="Kim D."/>
            <person name="Ryu S."/>
            <person name="Kim W."/>
        </authorList>
    </citation>
    <scope>NUCLEOTIDE SEQUENCE [LARGE SCALE GENOMIC DNA]</scope>
    <source>
        <tissue evidence="1">Muscle</tissue>
    </source>
</reference>
<comment type="caution">
    <text evidence="1">The sequence shown here is derived from an EMBL/GenBank/DDBJ whole genome shotgun (WGS) entry which is preliminary data.</text>
</comment>
<proteinExistence type="predicted"/>
<keyword evidence="2" id="KW-1185">Reference proteome</keyword>
<evidence type="ECO:0000313" key="1">
    <source>
        <dbReference type="EMBL" id="MPC20955.1"/>
    </source>
</evidence>
<organism evidence="1 2">
    <name type="scientific">Portunus trituberculatus</name>
    <name type="common">Swimming crab</name>
    <name type="synonym">Neptunus trituberculatus</name>
    <dbReference type="NCBI Taxonomy" id="210409"/>
    <lineage>
        <taxon>Eukaryota</taxon>
        <taxon>Metazoa</taxon>
        <taxon>Ecdysozoa</taxon>
        <taxon>Arthropoda</taxon>
        <taxon>Crustacea</taxon>
        <taxon>Multicrustacea</taxon>
        <taxon>Malacostraca</taxon>
        <taxon>Eumalacostraca</taxon>
        <taxon>Eucarida</taxon>
        <taxon>Decapoda</taxon>
        <taxon>Pleocyemata</taxon>
        <taxon>Brachyura</taxon>
        <taxon>Eubrachyura</taxon>
        <taxon>Portunoidea</taxon>
        <taxon>Portunidae</taxon>
        <taxon>Portuninae</taxon>
        <taxon>Portunus</taxon>
    </lineage>
</organism>
<dbReference type="Proteomes" id="UP000324222">
    <property type="component" value="Unassembled WGS sequence"/>
</dbReference>
<dbReference type="EMBL" id="VSRR010000930">
    <property type="protein sequence ID" value="MPC20955.1"/>
    <property type="molecule type" value="Genomic_DNA"/>
</dbReference>